<dbReference type="Pfam" id="PF00817">
    <property type="entry name" value="IMS"/>
    <property type="match status" value="1"/>
</dbReference>
<evidence type="ECO:0000256" key="1">
    <source>
        <dbReference type="ARBA" id="ARBA00004496"/>
    </source>
</evidence>
<dbReference type="GO" id="GO:0005829">
    <property type="term" value="C:cytosol"/>
    <property type="evidence" value="ECO:0007669"/>
    <property type="project" value="TreeGrafter"/>
</dbReference>
<keyword evidence="6 16" id="KW-0808">Transferase</keyword>
<evidence type="ECO:0000256" key="16">
    <source>
        <dbReference type="HAMAP-Rule" id="MF_01113"/>
    </source>
</evidence>
<keyword evidence="14 16" id="KW-0234">DNA repair</keyword>
<feature type="binding site" evidence="16">
    <location>
        <position position="115"/>
    </location>
    <ligand>
        <name>Mg(2+)</name>
        <dbReference type="ChEBI" id="CHEBI:18420"/>
    </ligand>
</feature>
<keyword evidence="19" id="KW-1185">Reference proteome</keyword>
<dbReference type="Gene3D" id="3.30.1490.100">
    <property type="entry name" value="DNA polymerase, Y-family, little finger domain"/>
    <property type="match status" value="1"/>
</dbReference>
<dbReference type="InterPro" id="IPR043502">
    <property type="entry name" value="DNA/RNA_pol_sf"/>
</dbReference>
<evidence type="ECO:0000256" key="12">
    <source>
        <dbReference type="ARBA" id="ARBA00022932"/>
    </source>
</evidence>
<evidence type="ECO:0000256" key="13">
    <source>
        <dbReference type="ARBA" id="ARBA00023125"/>
    </source>
</evidence>
<comment type="cofactor">
    <cofactor evidence="16">
        <name>Mg(2+)</name>
        <dbReference type="ChEBI" id="CHEBI:18420"/>
    </cofactor>
    <text evidence="16">Binds 2 magnesium ions per subunit.</text>
</comment>
<evidence type="ECO:0000256" key="7">
    <source>
        <dbReference type="ARBA" id="ARBA00022695"/>
    </source>
</evidence>
<dbReference type="PANTHER" id="PTHR11076">
    <property type="entry name" value="DNA REPAIR POLYMERASE UMUC / TRANSFERASE FAMILY MEMBER"/>
    <property type="match status" value="1"/>
</dbReference>
<comment type="function">
    <text evidence="16">Poorly processive, error-prone DNA polymerase involved in untargeted mutagenesis. Copies undamaged DNA at stalled replication forks, which arise in vivo from mismatched or misaligned primer ends. These misaligned primers can be extended by PolIV. Exhibits no 3'-5' exonuclease (proofreading) activity. May be involved in translesional synthesis, in conjunction with the beta clamp from PolIII.</text>
</comment>
<dbReference type="PANTHER" id="PTHR11076:SF33">
    <property type="entry name" value="DNA POLYMERASE KAPPA"/>
    <property type="match status" value="1"/>
</dbReference>
<keyword evidence="12 16" id="KW-0239">DNA-directed DNA polymerase</keyword>
<evidence type="ECO:0000259" key="17">
    <source>
        <dbReference type="PROSITE" id="PS50173"/>
    </source>
</evidence>
<dbReference type="NCBIfam" id="NF002751">
    <property type="entry name" value="PRK02794.1"/>
    <property type="match status" value="1"/>
</dbReference>
<keyword evidence="13 16" id="KW-0238">DNA-binding</keyword>
<evidence type="ECO:0000256" key="9">
    <source>
        <dbReference type="ARBA" id="ARBA00022723"/>
    </source>
</evidence>
<dbReference type="AlphaFoldDB" id="A0A1G7MSI0"/>
<evidence type="ECO:0000256" key="6">
    <source>
        <dbReference type="ARBA" id="ARBA00022679"/>
    </source>
</evidence>
<accession>A0A1G7MSI0</accession>
<organism evidence="18 19">
    <name type="scientific">Sporolituus thermophilus DSM 23256</name>
    <dbReference type="NCBI Taxonomy" id="1123285"/>
    <lineage>
        <taxon>Bacteria</taxon>
        <taxon>Bacillati</taxon>
        <taxon>Bacillota</taxon>
        <taxon>Negativicutes</taxon>
        <taxon>Selenomonadales</taxon>
        <taxon>Sporomusaceae</taxon>
        <taxon>Sporolituus</taxon>
    </lineage>
</organism>
<feature type="active site" evidence="16">
    <location>
        <position position="116"/>
    </location>
</feature>
<dbReference type="InterPro" id="IPR024728">
    <property type="entry name" value="PolY_HhH_motif"/>
</dbReference>
<comment type="catalytic activity">
    <reaction evidence="15 16">
        <text>DNA(n) + a 2'-deoxyribonucleoside 5'-triphosphate = DNA(n+1) + diphosphate</text>
        <dbReference type="Rhea" id="RHEA:22508"/>
        <dbReference type="Rhea" id="RHEA-COMP:17339"/>
        <dbReference type="Rhea" id="RHEA-COMP:17340"/>
        <dbReference type="ChEBI" id="CHEBI:33019"/>
        <dbReference type="ChEBI" id="CHEBI:61560"/>
        <dbReference type="ChEBI" id="CHEBI:173112"/>
        <dbReference type="EC" id="2.7.7.7"/>
    </reaction>
</comment>
<dbReference type="NCBIfam" id="NF010731">
    <property type="entry name" value="PRK14133.1"/>
    <property type="match status" value="1"/>
</dbReference>
<evidence type="ECO:0000313" key="18">
    <source>
        <dbReference type="EMBL" id="SDF64667.1"/>
    </source>
</evidence>
<dbReference type="GO" id="GO:0003887">
    <property type="term" value="F:DNA-directed DNA polymerase activity"/>
    <property type="evidence" value="ECO:0007669"/>
    <property type="project" value="UniProtKB-UniRule"/>
</dbReference>
<evidence type="ECO:0000256" key="14">
    <source>
        <dbReference type="ARBA" id="ARBA00023204"/>
    </source>
</evidence>
<dbReference type="FunFam" id="3.40.1170.60:FF:000001">
    <property type="entry name" value="DNA polymerase IV"/>
    <property type="match status" value="1"/>
</dbReference>
<evidence type="ECO:0000256" key="8">
    <source>
        <dbReference type="ARBA" id="ARBA00022705"/>
    </source>
</evidence>
<feature type="site" description="Substrate discrimination" evidence="16">
    <location>
        <position position="26"/>
    </location>
</feature>
<dbReference type="InterPro" id="IPR022880">
    <property type="entry name" value="DNApol_IV"/>
</dbReference>
<proteinExistence type="inferred from homology"/>
<comment type="similarity">
    <text evidence="2 16">Belongs to the DNA polymerase type-Y family.</text>
</comment>
<dbReference type="InterPro" id="IPR036775">
    <property type="entry name" value="DNA_pol_Y-fam_lit_finger_sf"/>
</dbReference>
<dbReference type="GO" id="GO:0003684">
    <property type="term" value="F:damaged DNA binding"/>
    <property type="evidence" value="ECO:0007669"/>
    <property type="project" value="InterPro"/>
</dbReference>
<dbReference type="CDD" id="cd03586">
    <property type="entry name" value="PolY_Pol_IV_kappa"/>
    <property type="match status" value="1"/>
</dbReference>
<comment type="subunit">
    <text evidence="3 16">Monomer.</text>
</comment>
<keyword evidence="5 16" id="KW-0963">Cytoplasm</keyword>
<dbReference type="InterPro" id="IPR050116">
    <property type="entry name" value="DNA_polymerase-Y"/>
</dbReference>
<dbReference type="PROSITE" id="PS50173">
    <property type="entry name" value="UMUC"/>
    <property type="match status" value="1"/>
</dbReference>
<evidence type="ECO:0000313" key="19">
    <source>
        <dbReference type="Proteomes" id="UP000243333"/>
    </source>
</evidence>
<sequence length="394" mass="42924">MIKVKVSEAGDNMQRWIIHVDMDAFYAAVEQRDNPELRGRPVIIGGVGGRGVVSTASYEARQFGVHSAMPMAEARRRCPHGIFLAPDHAKYARVSAQIRAILDRFSPLVEPLALDEAFLDVTGMDLLYPDPVAIARAIKAAIREEVKLTASAGVAPNKFLAKLASDLNKPDGLTVIRPEEAAALLAPLPVSRLWGIGEATAAALARVGITTIGHLAAVETGLLEKYCGKAARDLQRLACGLDDRPVIPHQEPKSVGNEVTFAADLFHREEMETELLALAEKIGWRLRTGGYAGRTITLKVRFASFRTITRSRTLNEPTNLDETIFATARRLLAAVNLTEGVRLLGVTVSHLYHGGGQLALFGGDDDKRQAVYRAVDKLRERFGAGIITRGRLLR</sequence>
<keyword evidence="7 16" id="KW-0548">Nucleotidyltransferase</keyword>
<dbReference type="GO" id="GO:0009432">
    <property type="term" value="P:SOS response"/>
    <property type="evidence" value="ECO:0007669"/>
    <property type="project" value="TreeGrafter"/>
</dbReference>
<dbReference type="SUPFAM" id="SSF56672">
    <property type="entry name" value="DNA/RNA polymerases"/>
    <property type="match status" value="1"/>
</dbReference>
<keyword evidence="4 16" id="KW-0515">Mutator protein</keyword>
<dbReference type="InterPro" id="IPR001126">
    <property type="entry name" value="UmuC"/>
</dbReference>
<evidence type="ECO:0000256" key="15">
    <source>
        <dbReference type="ARBA" id="ARBA00049244"/>
    </source>
</evidence>
<dbReference type="Pfam" id="PF11798">
    <property type="entry name" value="IMS_HHH"/>
    <property type="match status" value="1"/>
</dbReference>
<keyword evidence="8 16" id="KW-0235">DNA replication</keyword>
<dbReference type="SUPFAM" id="SSF100879">
    <property type="entry name" value="Lesion bypass DNA polymerase (Y-family), little finger domain"/>
    <property type="match status" value="1"/>
</dbReference>
<dbReference type="GO" id="GO:0000287">
    <property type="term" value="F:magnesium ion binding"/>
    <property type="evidence" value="ECO:0007669"/>
    <property type="project" value="UniProtKB-UniRule"/>
</dbReference>
<dbReference type="InterPro" id="IPR043128">
    <property type="entry name" value="Rev_trsase/Diguanyl_cyclase"/>
</dbReference>
<feature type="domain" description="UmuC" evidence="17">
    <location>
        <begin position="17"/>
        <end position="197"/>
    </location>
</feature>
<reference evidence="19" key="1">
    <citation type="submission" date="2016-10" db="EMBL/GenBank/DDBJ databases">
        <authorList>
            <person name="Varghese N."/>
            <person name="Submissions S."/>
        </authorList>
    </citation>
    <scope>NUCLEOTIDE SEQUENCE [LARGE SCALE GENOMIC DNA]</scope>
    <source>
        <strain evidence="19">DSM 23256</strain>
    </source>
</reference>
<keyword evidence="9 16" id="KW-0479">Metal-binding</keyword>
<dbReference type="GO" id="GO:0006261">
    <property type="term" value="P:DNA-templated DNA replication"/>
    <property type="evidence" value="ECO:0007669"/>
    <property type="project" value="UniProtKB-UniRule"/>
</dbReference>
<feature type="binding site" evidence="16">
    <location>
        <position position="21"/>
    </location>
    <ligand>
        <name>Mg(2+)</name>
        <dbReference type="ChEBI" id="CHEBI:18420"/>
    </ligand>
</feature>
<comment type="subcellular location">
    <subcellularLocation>
        <location evidence="1 16">Cytoplasm</location>
    </subcellularLocation>
</comment>
<dbReference type="Proteomes" id="UP000243333">
    <property type="component" value="Unassembled WGS sequence"/>
</dbReference>
<dbReference type="Pfam" id="PF11799">
    <property type="entry name" value="IMS_C"/>
    <property type="match status" value="1"/>
</dbReference>
<dbReference type="GO" id="GO:0042276">
    <property type="term" value="P:error-prone translesion synthesis"/>
    <property type="evidence" value="ECO:0007669"/>
    <property type="project" value="TreeGrafter"/>
</dbReference>
<evidence type="ECO:0000256" key="5">
    <source>
        <dbReference type="ARBA" id="ARBA00022490"/>
    </source>
</evidence>
<evidence type="ECO:0000256" key="11">
    <source>
        <dbReference type="ARBA" id="ARBA00022842"/>
    </source>
</evidence>
<name>A0A1G7MSI0_9FIRM</name>
<dbReference type="Gene3D" id="1.10.150.20">
    <property type="entry name" value="5' to 3' exonuclease, C-terminal subdomain"/>
    <property type="match status" value="1"/>
</dbReference>
<evidence type="ECO:0000256" key="2">
    <source>
        <dbReference type="ARBA" id="ARBA00010945"/>
    </source>
</evidence>
<evidence type="ECO:0000256" key="10">
    <source>
        <dbReference type="ARBA" id="ARBA00022763"/>
    </source>
</evidence>
<dbReference type="GO" id="GO:0006281">
    <property type="term" value="P:DNA repair"/>
    <property type="evidence" value="ECO:0007669"/>
    <property type="project" value="UniProtKB-UniRule"/>
</dbReference>
<dbReference type="NCBIfam" id="NF002882">
    <property type="entry name" value="PRK03348.1"/>
    <property type="match status" value="1"/>
</dbReference>
<dbReference type="FunFam" id="3.30.1490.100:FF:000004">
    <property type="entry name" value="DNA polymerase IV"/>
    <property type="match status" value="1"/>
</dbReference>
<dbReference type="EMBL" id="FNBU01000019">
    <property type="protein sequence ID" value="SDF64667.1"/>
    <property type="molecule type" value="Genomic_DNA"/>
</dbReference>
<dbReference type="STRING" id="1123285.SAMN05660235_02281"/>
<evidence type="ECO:0000256" key="3">
    <source>
        <dbReference type="ARBA" id="ARBA00011245"/>
    </source>
</evidence>
<keyword evidence="10 16" id="KW-0227">DNA damage</keyword>
<dbReference type="Gene3D" id="3.30.70.270">
    <property type="match status" value="1"/>
</dbReference>
<gene>
    <name evidence="16" type="primary">dinB</name>
    <name evidence="18" type="ORF">SAMN05660235_02281</name>
</gene>
<protein>
    <recommendedName>
        <fullName evidence="16">DNA polymerase IV</fullName>
        <shortName evidence="16">Pol IV</shortName>
        <ecNumber evidence="16">2.7.7.7</ecNumber>
    </recommendedName>
</protein>
<dbReference type="NCBIfam" id="NF002677">
    <property type="entry name" value="PRK02406.1"/>
    <property type="match status" value="1"/>
</dbReference>
<evidence type="ECO:0000256" key="4">
    <source>
        <dbReference type="ARBA" id="ARBA00022457"/>
    </source>
</evidence>
<dbReference type="InterPro" id="IPR017961">
    <property type="entry name" value="DNA_pol_Y-fam_little_finger"/>
</dbReference>
<dbReference type="NCBIfam" id="NF003015">
    <property type="entry name" value="PRK03858.1"/>
    <property type="match status" value="1"/>
</dbReference>
<dbReference type="EC" id="2.7.7.7" evidence="16"/>
<dbReference type="Gene3D" id="3.40.1170.60">
    <property type="match status" value="1"/>
</dbReference>
<dbReference type="HAMAP" id="MF_01113">
    <property type="entry name" value="DNApol_IV"/>
    <property type="match status" value="1"/>
</dbReference>
<keyword evidence="11 16" id="KW-0460">Magnesium</keyword>